<sequence>MASTSSFHSIAATTSPRAAIPYFPPASYEPSASEQRAPSAKRQRVPQAIKLSPKRNRSHKERFFSGGSPGVRVVDVLNGDVTLDGHDERVLEQTGHRQIRVTIQWPGYPEKLSKDRYIAIQDKDTRTYITREELAKQICEYVAEYMKKARAPPPPKPDRFWTITAADSPKPGITIDNLWLISVAAANKNIWLAELEVLRY</sequence>
<organism evidence="2 3">
    <name type="scientific">Polyporus arcularius HHB13444</name>
    <dbReference type="NCBI Taxonomy" id="1314778"/>
    <lineage>
        <taxon>Eukaryota</taxon>
        <taxon>Fungi</taxon>
        <taxon>Dikarya</taxon>
        <taxon>Basidiomycota</taxon>
        <taxon>Agaricomycotina</taxon>
        <taxon>Agaricomycetes</taxon>
        <taxon>Polyporales</taxon>
        <taxon>Polyporaceae</taxon>
        <taxon>Polyporus</taxon>
    </lineage>
</organism>
<keyword evidence="3" id="KW-1185">Reference proteome</keyword>
<dbReference type="EMBL" id="ML211470">
    <property type="protein sequence ID" value="TFK82580.1"/>
    <property type="molecule type" value="Genomic_DNA"/>
</dbReference>
<protein>
    <submittedName>
        <fullName evidence="2">Uncharacterized protein</fullName>
    </submittedName>
</protein>
<evidence type="ECO:0000313" key="3">
    <source>
        <dbReference type="Proteomes" id="UP000308197"/>
    </source>
</evidence>
<dbReference type="Proteomes" id="UP000308197">
    <property type="component" value="Unassembled WGS sequence"/>
</dbReference>
<accession>A0A5C3P2P6</accession>
<dbReference type="AlphaFoldDB" id="A0A5C3P2P6"/>
<feature type="region of interest" description="Disordered" evidence="1">
    <location>
        <begin position="19"/>
        <end position="65"/>
    </location>
</feature>
<proteinExistence type="predicted"/>
<dbReference type="InParanoid" id="A0A5C3P2P6"/>
<evidence type="ECO:0000256" key="1">
    <source>
        <dbReference type="SAM" id="MobiDB-lite"/>
    </source>
</evidence>
<evidence type="ECO:0000313" key="2">
    <source>
        <dbReference type="EMBL" id="TFK82580.1"/>
    </source>
</evidence>
<reference evidence="2 3" key="1">
    <citation type="journal article" date="2019" name="Nat. Ecol. Evol.">
        <title>Megaphylogeny resolves global patterns of mushroom evolution.</title>
        <authorList>
            <person name="Varga T."/>
            <person name="Krizsan K."/>
            <person name="Foldi C."/>
            <person name="Dima B."/>
            <person name="Sanchez-Garcia M."/>
            <person name="Sanchez-Ramirez S."/>
            <person name="Szollosi G.J."/>
            <person name="Szarkandi J.G."/>
            <person name="Papp V."/>
            <person name="Albert L."/>
            <person name="Andreopoulos W."/>
            <person name="Angelini C."/>
            <person name="Antonin V."/>
            <person name="Barry K.W."/>
            <person name="Bougher N.L."/>
            <person name="Buchanan P."/>
            <person name="Buyck B."/>
            <person name="Bense V."/>
            <person name="Catcheside P."/>
            <person name="Chovatia M."/>
            <person name="Cooper J."/>
            <person name="Damon W."/>
            <person name="Desjardin D."/>
            <person name="Finy P."/>
            <person name="Geml J."/>
            <person name="Haridas S."/>
            <person name="Hughes K."/>
            <person name="Justo A."/>
            <person name="Karasinski D."/>
            <person name="Kautmanova I."/>
            <person name="Kiss B."/>
            <person name="Kocsube S."/>
            <person name="Kotiranta H."/>
            <person name="LaButti K.M."/>
            <person name="Lechner B.E."/>
            <person name="Liimatainen K."/>
            <person name="Lipzen A."/>
            <person name="Lukacs Z."/>
            <person name="Mihaltcheva S."/>
            <person name="Morgado L.N."/>
            <person name="Niskanen T."/>
            <person name="Noordeloos M.E."/>
            <person name="Ohm R.A."/>
            <person name="Ortiz-Santana B."/>
            <person name="Ovrebo C."/>
            <person name="Racz N."/>
            <person name="Riley R."/>
            <person name="Savchenko A."/>
            <person name="Shiryaev A."/>
            <person name="Soop K."/>
            <person name="Spirin V."/>
            <person name="Szebenyi C."/>
            <person name="Tomsovsky M."/>
            <person name="Tulloss R.E."/>
            <person name="Uehling J."/>
            <person name="Grigoriev I.V."/>
            <person name="Vagvolgyi C."/>
            <person name="Papp T."/>
            <person name="Martin F.M."/>
            <person name="Miettinen O."/>
            <person name="Hibbett D.S."/>
            <person name="Nagy L.G."/>
        </authorList>
    </citation>
    <scope>NUCLEOTIDE SEQUENCE [LARGE SCALE GENOMIC DNA]</scope>
    <source>
        <strain evidence="2 3">HHB13444</strain>
    </source>
</reference>
<name>A0A5C3P2P6_9APHY</name>
<gene>
    <name evidence="2" type="ORF">K466DRAFT_500059</name>
</gene>